<organism evidence="1">
    <name type="scientific">marine metagenome</name>
    <dbReference type="NCBI Taxonomy" id="408172"/>
    <lineage>
        <taxon>unclassified sequences</taxon>
        <taxon>metagenomes</taxon>
        <taxon>ecological metagenomes</taxon>
    </lineage>
</organism>
<name>A0A382ZUA6_9ZZZZ</name>
<feature type="non-terminal residue" evidence="1">
    <location>
        <position position="1"/>
    </location>
</feature>
<dbReference type="EMBL" id="UINC01186742">
    <property type="protein sequence ID" value="SVD99107.1"/>
    <property type="molecule type" value="Genomic_DNA"/>
</dbReference>
<sequence>TTMANQDAAFGLRPLKTVGQQDDSTGFSSHTIDAGEGSAMYQGSMVIGTTTGYVDISTTSSTKNLGAFWGCFYVDPTTLKPTFKNYYPGSITPPNSKDIEAFVYDSPYQMFEIQSDNTGASAQTDVFECADTSSPTGGSTTNGVSSQELNDSTLSSSIAQLKVIGVSRDPANSDLTAANVNWRVQITEHLLASYTGGAV</sequence>
<evidence type="ECO:0000313" key="1">
    <source>
        <dbReference type="EMBL" id="SVD99107.1"/>
    </source>
</evidence>
<accession>A0A382ZUA6</accession>
<reference evidence="1" key="1">
    <citation type="submission" date="2018-05" db="EMBL/GenBank/DDBJ databases">
        <authorList>
            <person name="Lanie J.A."/>
            <person name="Ng W.-L."/>
            <person name="Kazmierczak K.M."/>
            <person name="Andrzejewski T.M."/>
            <person name="Davidsen T.M."/>
            <person name="Wayne K.J."/>
            <person name="Tettelin H."/>
            <person name="Glass J.I."/>
            <person name="Rusch D."/>
            <person name="Podicherti R."/>
            <person name="Tsui H.-C.T."/>
            <person name="Winkler M.E."/>
        </authorList>
    </citation>
    <scope>NUCLEOTIDE SEQUENCE</scope>
</reference>
<proteinExistence type="predicted"/>
<dbReference type="AlphaFoldDB" id="A0A382ZUA6"/>
<protein>
    <submittedName>
        <fullName evidence="1">Uncharacterized protein</fullName>
    </submittedName>
</protein>
<gene>
    <name evidence="1" type="ORF">METZ01_LOCUS451961</name>
</gene>